<accession>A0ABV4B491</accession>
<evidence type="ECO:0000256" key="1">
    <source>
        <dbReference type="ARBA" id="ARBA00004651"/>
    </source>
</evidence>
<evidence type="ECO:0000259" key="13">
    <source>
        <dbReference type="PROSITE" id="PS50929"/>
    </source>
</evidence>
<evidence type="ECO:0000259" key="12">
    <source>
        <dbReference type="PROSITE" id="PS50893"/>
    </source>
</evidence>
<evidence type="ECO:0000256" key="10">
    <source>
        <dbReference type="SAM" id="Phobius"/>
    </source>
</evidence>
<evidence type="ECO:0000256" key="3">
    <source>
        <dbReference type="ARBA" id="ARBA00022692"/>
    </source>
</evidence>
<feature type="transmembrane region" description="Helical" evidence="10">
    <location>
        <begin position="39"/>
        <end position="63"/>
    </location>
</feature>
<keyword evidence="8" id="KW-0597">Phosphoprotein</keyword>
<comment type="subcellular location">
    <subcellularLocation>
        <location evidence="1">Cell membrane</location>
        <topology evidence="1">Multi-pass membrane protein</topology>
    </subcellularLocation>
</comment>
<dbReference type="Gene3D" id="3.30.565.10">
    <property type="entry name" value="Histidine kinase-like ATPase, C-terminal domain"/>
    <property type="match status" value="1"/>
</dbReference>
<dbReference type="PROSITE" id="PS50929">
    <property type="entry name" value="ABC_TM1F"/>
    <property type="match status" value="1"/>
</dbReference>
<feature type="domain" description="ABC transporter" evidence="12">
    <location>
        <begin position="375"/>
        <end position="609"/>
    </location>
</feature>
<dbReference type="PROSITE" id="PS00211">
    <property type="entry name" value="ABC_TRANSPORTER_1"/>
    <property type="match status" value="1"/>
</dbReference>
<dbReference type="InterPro" id="IPR011527">
    <property type="entry name" value="ABC1_TM_dom"/>
</dbReference>
<dbReference type="Pfam" id="PF00072">
    <property type="entry name" value="Response_reg"/>
    <property type="match status" value="1"/>
</dbReference>
<comment type="caution">
    <text evidence="14">The sequence shown here is derived from an EMBL/GenBank/DDBJ whole genome shotgun (WGS) entry which is preliminary data.</text>
</comment>
<gene>
    <name evidence="14" type="ORF">AB7A72_11710</name>
</gene>
<dbReference type="InterPro" id="IPR039421">
    <property type="entry name" value="Type_1_exporter"/>
</dbReference>
<dbReference type="SMART" id="SM00382">
    <property type="entry name" value="AAA"/>
    <property type="match status" value="1"/>
</dbReference>
<dbReference type="Pfam" id="PF00005">
    <property type="entry name" value="ABC_tran"/>
    <property type="match status" value="1"/>
</dbReference>
<dbReference type="InterPro" id="IPR001789">
    <property type="entry name" value="Sig_transdc_resp-reg_receiver"/>
</dbReference>
<dbReference type="SUPFAM" id="SSF52172">
    <property type="entry name" value="CheY-like"/>
    <property type="match status" value="1"/>
</dbReference>
<dbReference type="Gene3D" id="3.40.50.2300">
    <property type="match status" value="1"/>
</dbReference>
<dbReference type="CDD" id="cd18582">
    <property type="entry name" value="ABC_6TM_ATM1_ABCB7"/>
    <property type="match status" value="1"/>
</dbReference>
<dbReference type="SMART" id="SM00448">
    <property type="entry name" value="REC"/>
    <property type="match status" value="1"/>
</dbReference>
<reference evidence="14 15" key="1">
    <citation type="journal article" date="2016" name="Int. J. Syst. Evol. Microbiol.">
        <title>Description of Comamonas sediminis sp. nov., isolated from lagoon sediments.</title>
        <authorList>
            <person name="Subhash Y."/>
            <person name="Bang J.J."/>
            <person name="You T.H."/>
            <person name="Lee S.S."/>
        </authorList>
    </citation>
    <scope>NUCLEOTIDE SEQUENCE [LARGE SCALE GENOMIC DNA]</scope>
    <source>
        <strain evidence="14 15">JCM 31169</strain>
    </source>
</reference>
<dbReference type="SUPFAM" id="SSF55874">
    <property type="entry name" value="ATPase domain of HSP90 chaperone/DNA topoisomerase II/histidine kinase"/>
    <property type="match status" value="1"/>
</dbReference>
<dbReference type="GO" id="GO:0005524">
    <property type="term" value="F:ATP binding"/>
    <property type="evidence" value="ECO:0007669"/>
    <property type="project" value="UniProtKB-KW"/>
</dbReference>
<protein>
    <submittedName>
        <fullName evidence="14">ATP-binding cassette domain-containing protein</fullName>
    </submittedName>
</protein>
<dbReference type="InterPro" id="IPR003439">
    <property type="entry name" value="ABC_transporter-like_ATP-bd"/>
</dbReference>
<evidence type="ECO:0000256" key="8">
    <source>
        <dbReference type="PROSITE-ProRule" id="PRU00169"/>
    </source>
</evidence>
<evidence type="ECO:0000313" key="14">
    <source>
        <dbReference type="EMBL" id="MEY2251670.1"/>
    </source>
</evidence>
<dbReference type="InterPro" id="IPR036640">
    <property type="entry name" value="ABC1_TM_sf"/>
</dbReference>
<feature type="transmembrane region" description="Helical" evidence="10">
    <location>
        <begin position="196"/>
        <end position="215"/>
    </location>
</feature>
<evidence type="ECO:0000256" key="2">
    <source>
        <dbReference type="ARBA" id="ARBA00022475"/>
    </source>
</evidence>
<evidence type="ECO:0000256" key="4">
    <source>
        <dbReference type="ARBA" id="ARBA00022741"/>
    </source>
</evidence>
<dbReference type="PANTHER" id="PTHR24221">
    <property type="entry name" value="ATP-BINDING CASSETTE SUB-FAMILY B"/>
    <property type="match status" value="1"/>
</dbReference>
<dbReference type="Gene3D" id="1.20.1560.10">
    <property type="entry name" value="ABC transporter type 1, transmembrane domain"/>
    <property type="match status" value="1"/>
</dbReference>
<evidence type="ECO:0000256" key="7">
    <source>
        <dbReference type="ARBA" id="ARBA00023136"/>
    </source>
</evidence>
<keyword evidence="5 14" id="KW-0067">ATP-binding</keyword>
<dbReference type="SUPFAM" id="SSF52540">
    <property type="entry name" value="P-loop containing nucleoside triphosphate hydrolases"/>
    <property type="match status" value="1"/>
</dbReference>
<dbReference type="Pfam" id="PF00664">
    <property type="entry name" value="ABC_membrane"/>
    <property type="match status" value="1"/>
</dbReference>
<dbReference type="InterPro" id="IPR003593">
    <property type="entry name" value="AAA+_ATPase"/>
</dbReference>
<feature type="modified residue" description="4-aspartylphosphate" evidence="8">
    <location>
        <position position="843"/>
    </location>
</feature>
<feature type="region of interest" description="Disordered" evidence="9">
    <location>
        <begin position="919"/>
        <end position="938"/>
    </location>
</feature>
<feature type="domain" description="Response regulatory" evidence="11">
    <location>
        <begin position="787"/>
        <end position="916"/>
    </location>
</feature>
<feature type="transmembrane region" description="Helical" evidence="10">
    <location>
        <begin position="281"/>
        <end position="303"/>
    </location>
</feature>
<feature type="domain" description="ABC transmembrane type-1" evidence="13">
    <location>
        <begin position="39"/>
        <end position="341"/>
    </location>
</feature>
<keyword evidence="15" id="KW-1185">Reference proteome</keyword>
<feature type="transmembrane region" description="Helical" evidence="10">
    <location>
        <begin position="83"/>
        <end position="104"/>
    </location>
</feature>
<dbReference type="RefSeq" id="WP_369460075.1">
    <property type="nucleotide sequence ID" value="NZ_JBGBDC010000004.1"/>
</dbReference>
<organism evidence="14 15">
    <name type="scientific">Comamonas sediminis</name>
    <dbReference type="NCBI Taxonomy" id="1783360"/>
    <lineage>
        <taxon>Bacteria</taxon>
        <taxon>Pseudomonadati</taxon>
        <taxon>Pseudomonadota</taxon>
        <taxon>Betaproteobacteria</taxon>
        <taxon>Burkholderiales</taxon>
        <taxon>Comamonadaceae</taxon>
        <taxon>Comamonas</taxon>
    </lineage>
</organism>
<dbReference type="PROSITE" id="PS50893">
    <property type="entry name" value="ABC_TRANSPORTER_2"/>
    <property type="match status" value="1"/>
</dbReference>
<dbReference type="PROSITE" id="PS50110">
    <property type="entry name" value="RESPONSE_REGULATORY"/>
    <property type="match status" value="1"/>
</dbReference>
<evidence type="ECO:0000256" key="5">
    <source>
        <dbReference type="ARBA" id="ARBA00022840"/>
    </source>
</evidence>
<dbReference type="EMBL" id="JBGBDC010000004">
    <property type="protein sequence ID" value="MEY2251670.1"/>
    <property type="molecule type" value="Genomic_DNA"/>
</dbReference>
<evidence type="ECO:0000259" key="11">
    <source>
        <dbReference type="PROSITE" id="PS50110"/>
    </source>
</evidence>
<dbReference type="InterPro" id="IPR011006">
    <property type="entry name" value="CheY-like_superfamily"/>
</dbReference>
<keyword evidence="6 10" id="KW-1133">Transmembrane helix</keyword>
<keyword evidence="2" id="KW-1003">Cell membrane</keyword>
<dbReference type="Proteomes" id="UP001562178">
    <property type="component" value="Unassembled WGS sequence"/>
</dbReference>
<dbReference type="PANTHER" id="PTHR24221:SF654">
    <property type="entry name" value="ATP-BINDING CASSETTE SUB-FAMILY B MEMBER 6"/>
    <property type="match status" value="1"/>
</dbReference>
<dbReference type="InterPro" id="IPR036890">
    <property type="entry name" value="HATPase_C_sf"/>
</dbReference>
<evidence type="ECO:0000256" key="6">
    <source>
        <dbReference type="ARBA" id="ARBA00022989"/>
    </source>
</evidence>
<evidence type="ECO:0000256" key="9">
    <source>
        <dbReference type="SAM" id="MobiDB-lite"/>
    </source>
</evidence>
<keyword evidence="3 10" id="KW-0812">Transmembrane</keyword>
<keyword evidence="7 10" id="KW-0472">Membrane</keyword>
<feature type="region of interest" description="Disordered" evidence="9">
    <location>
        <begin position="707"/>
        <end position="726"/>
    </location>
</feature>
<evidence type="ECO:0000313" key="15">
    <source>
        <dbReference type="Proteomes" id="UP001562178"/>
    </source>
</evidence>
<dbReference type="Gene3D" id="3.40.50.300">
    <property type="entry name" value="P-loop containing nucleotide triphosphate hydrolases"/>
    <property type="match status" value="1"/>
</dbReference>
<sequence>MVEAATPGPAAAAEAPRPQRWALAAQLWQAAWRFRGRTVLAVLLLVLAKLASVAVPLVFKKIIDLFSTPGSLVSDVVPGTSPLLPGGGHVLVLPLLLLAGYALLRFCSTLFTELRDLCFARVTLVTVADFAQRALAHLHRMGPRFHLQMQTGALIRDVERGTAAAGFLLAAALFTLLPTVVEIAAVVAILAMAYSAWFTAIIGATFVAYAAYTAVMTRRRVARQRQVNAMDSRASGLLLDSLVNQEAVRNHAHEAQEVARYGSARLQWVAQSVESQKALSALHLGQGAIIAAGVGAVMVFAGLQALQGHITVGDLVLLNAYVIQICLPLNALGFLFREARDAQTHLETLRQLLAWPPEVQDSPQAQPLPVSHGEVVFEHVDFSYEPGRQVLWDVSFRIAAGQTLAVVGGSGSGKSTLARLLLRVYDPQQGRVLVDGTDIRTATLASLRQAVGIVPQDSSLFNDSVAYNIAYGRPGAGMADIVQAAQAAQIDALIRTLPQQYDTPVGERGMKLSGGEKQRIAIARAFLKNAPVMILDEATSALDTRSEKAIQVQLDRLSAQRTTLVIAHRLSTIVDADQILVLDKGRIVEQGRHDELLAQRGLYAQLWELQLQKQEFDRAERRLLRQSLQLAVLLANVVDGIRAPLDARGVQLYTHLASEPLYVSGDPAVLSQALTDIALHAIQASPPGGRIEIRLERAQARARILLSDSSHRAPAPSQTPPPGQARLDPLVLASALERQGGRFEIQLPTALRGARYLVELPLRAPEEAPDATPQAQQQPGQRLAALQVMVVDDSGSARASLAQLLGQEGAEAALFADGAQALGWLQSRGGANGAPWPQALLCDISLGEEDGRQVLRQIRALEEERGLPLEQRMFAVALTGADLPSERLVALMSGFQTHLPKAALATALVPMLAQLTGTTQARGLPDEPGRPAPRPDVT</sequence>
<dbReference type="InterPro" id="IPR017871">
    <property type="entry name" value="ABC_transporter-like_CS"/>
</dbReference>
<dbReference type="InterPro" id="IPR027417">
    <property type="entry name" value="P-loop_NTPase"/>
</dbReference>
<feature type="transmembrane region" description="Helical" evidence="10">
    <location>
        <begin position="164"/>
        <end position="190"/>
    </location>
</feature>
<proteinExistence type="predicted"/>
<dbReference type="SUPFAM" id="SSF90123">
    <property type="entry name" value="ABC transporter transmembrane region"/>
    <property type="match status" value="1"/>
</dbReference>
<keyword evidence="4" id="KW-0547">Nucleotide-binding</keyword>
<name>A0ABV4B491_9BURK</name>